<feature type="domain" description="VOC" evidence="4">
    <location>
        <begin position="359"/>
        <end position="474"/>
    </location>
</feature>
<keyword evidence="3" id="KW-1133">Transmembrane helix</keyword>
<evidence type="ECO:0000256" key="2">
    <source>
        <dbReference type="SAM" id="MobiDB-lite"/>
    </source>
</evidence>
<dbReference type="PANTHER" id="PTHR43048:SF3">
    <property type="entry name" value="METHYLMALONYL-COA EPIMERASE, MITOCHONDRIAL"/>
    <property type="match status" value="1"/>
</dbReference>
<dbReference type="InterPro" id="IPR051785">
    <property type="entry name" value="MMCE/EMCE_epimerase"/>
</dbReference>
<reference evidence="5 6" key="1">
    <citation type="submission" date="2024-04" db="EMBL/GenBank/DDBJ databases">
        <title>Polymorphospora sp. isolated from Baiyangdian Lake in Xiong'an New Area.</title>
        <authorList>
            <person name="Zhang X."/>
            <person name="Liu J."/>
        </authorList>
    </citation>
    <scope>NUCLEOTIDE SEQUENCE [LARGE SCALE GENOMIC DNA]</scope>
    <source>
        <strain evidence="5 6">2-325</strain>
    </source>
</reference>
<feature type="compositionally biased region" description="Basic and acidic residues" evidence="2">
    <location>
        <begin position="255"/>
        <end position="281"/>
    </location>
</feature>
<dbReference type="PANTHER" id="PTHR43048">
    <property type="entry name" value="METHYLMALONYL-COA EPIMERASE"/>
    <property type="match status" value="1"/>
</dbReference>
<dbReference type="SUPFAM" id="SSF54593">
    <property type="entry name" value="Glyoxalase/Bleomycin resistance protein/Dihydroxybiphenyl dioxygenase"/>
    <property type="match status" value="1"/>
</dbReference>
<dbReference type="RefSeq" id="WP_375736467.1">
    <property type="nucleotide sequence ID" value="NZ_JBCGDC010000138.1"/>
</dbReference>
<name>A0ABV5CZN6_9ACTN</name>
<protein>
    <submittedName>
        <fullName evidence="5">VOC family protein</fullName>
    </submittedName>
</protein>
<comment type="caution">
    <text evidence="5">The sequence shown here is derived from an EMBL/GenBank/DDBJ whole genome shotgun (WGS) entry which is preliminary data.</text>
</comment>
<dbReference type="EMBL" id="JBCGDC010000138">
    <property type="protein sequence ID" value="MFB6397350.1"/>
    <property type="molecule type" value="Genomic_DNA"/>
</dbReference>
<dbReference type="InterPro" id="IPR004360">
    <property type="entry name" value="Glyas_Fos-R_dOase_dom"/>
</dbReference>
<keyword evidence="1" id="KW-0479">Metal-binding</keyword>
<dbReference type="Pfam" id="PF00903">
    <property type="entry name" value="Glyoxalase"/>
    <property type="match status" value="1"/>
</dbReference>
<dbReference type="Gene3D" id="3.10.180.10">
    <property type="entry name" value="2,3-Dihydroxybiphenyl 1,2-Dioxygenase, domain 1"/>
    <property type="match status" value="1"/>
</dbReference>
<gene>
    <name evidence="5" type="ORF">AAFH96_30280</name>
</gene>
<dbReference type="Proteomes" id="UP001582793">
    <property type="component" value="Unassembled WGS sequence"/>
</dbReference>
<feature type="transmembrane region" description="Helical" evidence="3">
    <location>
        <begin position="37"/>
        <end position="56"/>
    </location>
</feature>
<feature type="compositionally biased region" description="Basic and acidic residues" evidence="2">
    <location>
        <begin position="203"/>
        <end position="217"/>
    </location>
</feature>
<organism evidence="5 6">
    <name type="scientific">Polymorphospora lycopeni</name>
    <dbReference type="NCBI Taxonomy" id="3140240"/>
    <lineage>
        <taxon>Bacteria</taxon>
        <taxon>Bacillati</taxon>
        <taxon>Actinomycetota</taxon>
        <taxon>Actinomycetes</taxon>
        <taxon>Micromonosporales</taxon>
        <taxon>Micromonosporaceae</taxon>
        <taxon>Polymorphospora</taxon>
    </lineage>
</organism>
<feature type="transmembrane region" description="Helical" evidence="3">
    <location>
        <begin position="12"/>
        <end position="31"/>
    </location>
</feature>
<dbReference type="InterPro" id="IPR037523">
    <property type="entry name" value="VOC_core"/>
</dbReference>
<feature type="compositionally biased region" description="Low complexity" evidence="2">
    <location>
        <begin position="283"/>
        <end position="310"/>
    </location>
</feature>
<evidence type="ECO:0000256" key="1">
    <source>
        <dbReference type="ARBA" id="ARBA00022723"/>
    </source>
</evidence>
<keyword evidence="3" id="KW-0472">Membrane</keyword>
<feature type="region of interest" description="Disordered" evidence="2">
    <location>
        <begin position="195"/>
        <end position="358"/>
    </location>
</feature>
<feature type="compositionally biased region" description="Basic residues" evidence="2">
    <location>
        <begin position="240"/>
        <end position="251"/>
    </location>
</feature>
<keyword evidence="3" id="KW-0812">Transmembrane</keyword>
<sequence>MANGRRRPIAPVRKLAAAVLGTFATFVILFGAGMMSWAIVALGVALLVLAVSFLVVTAMRRGARAWVAGVAHVHSATEPPASSTYGRCEMQIVIDAPGVPPRSVKVRDPRVPVTKWPDPGATLPIMVAIDDPRHVRILWDDVLTHAEAAMSAEHLPPEFHDHEPLDDEILIEQDLPPWQRRDPDDDFGPMVEPLPVDLDDDLDRPRGEPVIIHHDQRPGGPIVLEGTLVDPSPAAPPLAKRAKPSPHRPRQRTVSPEHPDPAEHFAPEPEHSDLDDSEAARRSSGTPAPAGAAAAGGSATATATASGGTTVADPPTTARKPGPDAGAHDDLDIDLDPDPGLGARPPADPGPVSSGGIISGSGITVTVADLPRSVAFYRDMLGFNEIDGGDNNAVLASGNTRLVLWATPDVTPVNRRVTHLNLDVADVQAAYRQLRANGVRFTSEPRVVNRGARVEQWAAAFKDPDGHGIALTEWRDRTD</sequence>
<dbReference type="CDD" id="cd06587">
    <property type="entry name" value="VOC"/>
    <property type="match status" value="1"/>
</dbReference>
<evidence type="ECO:0000256" key="3">
    <source>
        <dbReference type="SAM" id="Phobius"/>
    </source>
</evidence>
<evidence type="ECO:0000259" key="4">
    <source>
        <dbReference type="PROSITE" id="PS51819"/>
    </source>
</evidence>
<dbReference type="InterPro" id="IPR029068">
    <property type="entry name" value="Glyas_Bleomycin-R_OHBP_Dase"/>
</dbReference>
<dbReference type="PROSITE" id="PS51819">
    <property type="entry name" value="VOC"/>
    <property type="match status" value="1"/>
</dbReference>
<proteinExistence type="predicted"/>
<evidence type="ECO:0000313" key="5">
    <source>
        <dbReference type="EMBL" id="MFB6397350.1"/>
    </source>
</evidence>
<accession>A0ABV5CZN6</accession>
<evidence type="ECO:0000313" key="6">
    <source>
        <dbReference type="Proteomes" id="UP001582793"/>
    </source>
</evidence>
<keyword evidence="6" id="KW-1185">Reference proteome</keyword>